<keyword evidence="3" id="KW-1185">Reference proteome</keyword>
<accession>A0AAE1SWL6</accession>
<feature type="region of interest" description="Disordered" evidence="1">
    <location>
        <begin position="22"/>
        <end position="41"/>
    </location>
</feature>
<dbReference type="EMBL" id="JAVYJV010000002">
    <property type="protein sequence ID" value="KAK4377120.1"/>
    <property type="molecule type" value="Genomic_DNA"/>
</dbReference>
<feature type="compositionally biased region" description="Polar residues" evidence="1">
    <location>
        <begin position="31"/>
        <end position="41"/>
    </location>
</feature>
<evidence type="ECO:0000313" key="3">
    <source>
        <dbReference type="Proteomes" id="UP001291623"/>
    </source>
</evidence>
<evidence type="ECO:0000256" key="1">
    <source>
        <dbReference type="SAM" id="MobiDB-lite"/>
    </source>
</evidence>
<protein>
    <submittedName>
        <fullName evidence="2">Uncharacterized protein</fullName>
    </submittedName>
</protein>
<comment type="caution">
    <text evidence="2">The sequence shown here is derived from an EMBL/GenBank/DDBJ whole genome shotgun (WGS) entry which is preliminary data.</text>
</comment>
<proteinExistence type="predicted"/>
<dbReference type="AlphaFoldDB" id="A0AAE1SWL6"/>
<sequence length="233" mass="25708">MAANATASQGSGMGNLRWKKNGSRAKGGLRSPNTQLVNVPQLNDDNDIDTVDIIFLDQNIRDACTSNAAPVGGYPLDMSPLEACTYSMILRCLRLFPMIWYLVFTSVAPLLAHACLPQEEVGSQKWGVGSCVVSAMAEDLSSEASFLLRYRVRHGAGENCQVTVPQRGICSRQWIRANKEYMDFAGPHGCTSHNKNFSAYILEDQGVFQRDNHHVEQGSFQSKLKGMLIPKRP</sequence>
<organism evidence="2 3">
    <name type="scientific">Anisodus tanguticus</name>
    <dbReference type="NCBI Taxonomy" id="243964"/>
    <lineage>
        <taxon>Eukaryota</taxon>
        <taxon>Viridiplantae</taxon>
        <taxon>Streptophyta</taxon>
        <taxon>Embryophyta</taxon>
        <taxon>Tracheophyta</taxon>
        <taxon>Spermatophyta</taxon>
        <taxon>Magnoliopsida</taxon>
        <taxon>eudicotyledons</taxon>
        <taxon>Gunneridae</taxon>
        <taxon>Pentapetalae</taxon>
        <taxon>asterids</taxon>
        <taxon>lamiids</taxon>
        <taxon>Solanales</taxon>
        <taxon>Solanaceae</taxon>
        <taxon>Solanoideae</taxon>
        <taxon>Hyoscyameae</taxon>
        <taxon>Anisodus</taxon>
    </lineage>
</organism>
<dbReference type="Proteomes" id="UP001291623">
    <property type="component" value="Unassembled WGS sequence"/>
</dbReference>
<name>A0AAE1SWL6_9SOLA</name>
<evidence type="ECO:0000313" key="2">
    <source>
        <dbReference type="EMBL" id="KAK4377120.1"/>
    </source>
</evidence>
<gene>
    <name evidence="2" type="ORF">RND71_003416</name>
</gene>
<reference evidence="2" key="1">
    <citation type="submission" date="2023-12" db="EMBL/GenBank/DDBJ databases">
        <title>Genome assembly of Anisodus tanguticus.</title>
        <authorList>
            <person name="Wang Y.-J."/>
        </authorList>
    </citation>
    <scope>NUCLEOTIDE SEQUENCE</scope>
    <source>
        <strain evidence="2">KB-2021</strain>
        <tissue evidence="2">Leaf</tissue>
    </source>
</reference>